<dbReference type="SUPFAM" id="SSF55068">
    <property type="entry name" value="Peptide methionine sulfoxide reductase"/>
    <property type="match status" value="1"/>
</dbReference>
<dbReference type="HAMAP" id="MF_01401">
    <property type="entry name" value="MsrA"/>
    <property type="match status" value="1"/>
</dbReference>
<keyword evidence="5" id="KW-1185">Reference proteome</keyword>
<dbReference type="InterPro" id="IPR002569">
    <property type="entry name" value="Met_Sox_Rdtase_MsrA_dom"/>
</dbReference>
<name>A0A133UCV0_9EURY</name>
<feature type="domain" description="Peptide methionine sulphoxide reductase MsrA" evidence="3">
    <location>
        <begin position="4"/>
        <end position="131"/>
    </location>
</feature>
<evidence type="ECO:0000259" key="3">
    <source>
        <dbReference type="Pfam" id="PF01625"/>
    </source>
</evidence>
<evidence type="ECO:0000313" key="5">
    <source>
        <dbReference type="Proteomes" id="UP000070284"/>
    </source>
</evidence>
<dbReference type="Proteomes" id="UP000070284">
    <property type="component" value="Unassembled WGS sequence"/>
</dbReference>
<dbReference type="AlphaFoldDB" id="A0A133UCV0"/>
<dbReference type="GO" id="GO:0008113">
    <property type="term" value="F:peptide-methionine (S)-S-oxide reductase activity"/>
    <property type="evidence" value="ECO:0007669"/>
    <property type="project" value="UniProtKB-EC"/>
</dbReference>
<evidence type="ECO:0000256" key="1">
    <source>
        <dbReference type="ARBA" id="ARBA00012502"/>
    </source>
</evidence>
<dbReference type="InterPro" id="IPR036509">
    <property type="entry name" value="Met_Sox_Rdtase_MsrA_sf"/>
</dbReference>
<evidence type="ECO:0000313" key="4">
    <source>
        <dbReference type="EMBL" id="KXA92021.1"/>
    </source>
</evidence>
<reference evidence="4 5" key="1">
    <citation type="journal article" date="2016" name="Sci. Rep.">
        <title>Metabolic traits of an uncultured archaeal lineage -MSBL1- from brine pools of the Red Sea.</title>
        <authorList>
            <person name="Mwirichia R."/>
            <person name="Alam I."/>
            <person name="Rashid M."/>
            <person name="Vinu M."/>
            <person name="Ba-Alawi W."/>
            <person name="Anthony Kamau A."/>
            <person name="Kamanda Ngugi D."/>
            <person name="Goker M."/>
            <person name="Klenk H.P."/>
            <person name="Bajic V."/>
            <person name="Stingl U."/>
        </authorList>
    </citation>
    <scope>NUCLEOTIDE SEQUENCE [LARGE SCALE GENOMIC DNA]</scope>
    <source>
        <strain evidence="4">SCGC-AAA259E19</strain>
    </source>
</reference>
<feature type="non-terminal residue" evidence="4">
    <location>
        <position position="132"/>
    </location>
</feature>
<comment type="caution">
    <text evidence="4">The sequence shown here is derived from an EMBL/GenBank/DDBJ whole genome shotgun (WGS) entry which is preliminary data.</text>
</comment>
<dbReference type="EMBL" id="LHXO01000196">
    <property type="protein sequence ID" value="KXA92021.1"/>
    <property type="molecule type" value="Genomic_DNA"/>
</dbReference>
<proteinExistence type="inferred from homology"/>
<dbReference type="Pfam" id="PF01625">
    <property type="entry name" value="PMSR"/>
    <property type="match status" value="1"/>
</dbReference>
<evidence type="ECO:0000256" key="2">
    <source>
        <dbReference type="ARBA" id="ARBA00023002"/>
    </source>
</evidence>
<dbReference type="Gene3D" id="3.30.1060.10">
    <property type="entry name" value="Peptide methionine sulphoxide reductase MsrA"/>
    <property type="match status" value="1"/>
</dbReference>
<organism evidence="4 5">
    <name type="scientific">candidate division MSBL1 archaeon SCGC-AAA259E19</name>
    <dbReference type="NCBI Taxonomy" id="1698264"/>
    <lineage>
        <taxon>Archaea</taxon>
        <taxon>Methanobacteriati</taxon>
        <taxon>Methanobacteriota</taxon>
        <taxon>candidate division MSBL1</taxon>
    </lineage>
</organism>
<accession>A0A133UCV0</accession>
<dbReference type="EC" id="1.8.4.11" evidence="1"/>
<dbReference type="NCBIfam" id="TIGR00401">
    <property type="entry name" value="msrA"/>
    <property type="match status" value="1"/>
</dbReference>
<sequence length="132" mass="14949">MTETAVLGGGCFWCVEAAFKKLTEVKDVTSGYAGGHSENPSYREVCTGETGHAEVVKIEYDESEISYEDVLELFFRIHDPTTKDRQGPDKGTQYRSIILYKDENQAQKAERFIREKQGEYTDKILTEVEPLG</sequence>
<dbReference type="PANTHER" id="PTHR43774:SF1">
    <property type="entry name" value="PEPTIDE METHIONINE SULFOXIDE REDUCTASE MSRA 2"/>
    <property type="match status" value="1"/>
</dbReference>
<gene>
    <name evidence="4" type="ORF">AKJ65_08200</name>
</gene>
<dbReference type="PANTHER" id="PTHR43774">
    <property type="entry name" value="PEPTIDE METHIONINE SULFOXIDE REDUCTASE"/>
    <property type="match status" value="1"/>
</dbReference>
<protein>
    <recommendedName>
        <fullName evidence="1">peptide-methionine (S)-S-oxide reductase</fullName>
        <ecNumber evidence="1">1.8.4.11</ecNumber>
    </recommendedName>
</protein>
<keyword evidence="2" id="KW-0560">Oxidoreductase</keyword>